<protein>
    <submittedName>
        <fullName evidence="1">Uncharacterized protein</fullName>
    </submittedName>
</protein>
<evidence type="ECO:0000313" key="2">
    <source>
        <dbReference type="Proteomes" id="UP000304953"/>
    </source>
</evidence>
<dbReference type="EMBL" id="SRYA01000004">
    <property type="protein sequence ID" value="TGY97768.1"/>
    <property type="molecule type" value="Genomic_DNA"/>
</dbReference>
<gene>
    <name evidence="1" type="ORF">E5329_02620</name>
</gene>
<evidence type="ECO:0000313" key="1">
    <source>
        <dbReference type="EMBL" id="TGY97768.1"/>
    </source>
</evidence>
<proteinExistence type="predicted"/>
<accession>A0AC61S032</accession>
<reference evidence="1" key="1">
    <citation type="submission" date="2019-04" db="EMBL/GenBank/DDBJ databases">
        <title>Microbes associate with the intestines of laboratory mice.</title>
        <authorList>
            <person name="Navarre W."/>
            <person name="Wong E."/>
            <person name="Huang K."/>
            <person name="Tropini C."/>
            <person name="Ng K."/>
            <person name="Yu B."/>
        </authorList>
    </citation>
    <scope>NUCLEOTIDE SEQUENCE</scope>
    <source>
        <strain evidence="1">NM01_1-7b</strain>
    </source>
</reference>
<sequence>MQHRRCGKCVSSMDGCGHPVHKRLCRYNRTYTLRLTIVPADGYVLNTTTLIQLNDGSRIVEDITLNPNDGSLSGTVIFETAKAKLLSISEPAPITGVANGTEKTAAAFGLPDTVTIETEDAAVTTAAAVWAMDEITQEQYDPSILSREQTFTVHGTITLPEQIDNPEGISLGASIKVTVLAAGFVGNPAAYPAEGTYAENQSVALRSSTQDAEIYYTTDGAAPDQATGIRYTGAIPVTGVPGESVTATIQAIAVKDGMQDSEVAAFTYTINLPALKYAVTVQNGTGSGEYEQGQTVTITADAPEEGKQFKGWKVEKGAVILGDSNAATTTFTMPAEAVSITAVYVDNPDATDIPDNPDNPDNPDTPDNQDRPDNPDTPDNQNRRDDPNIPDASDNPDTEAYYILSGADSSWTKESRHSLIIIGSGDFSKFAGVKVDNSLLDKECYEAAAGSTVITLKAAYLNSAC</sequence>
<name>A0AC61S032_9FIRM</name>
<dbReference type="Proteomes" id="UP000304953">
    <property type="component" value="Unassembled WGS sequence"/>
</dbReference>
<organism evidence="1 2">
    <name type="scientific">Petralouisia muris</name>
    <dbReference type="NCBI Taxonomy" id="3032872"/>
    <lineage>
        <taxon>Bacteria</taxon>
        <taxon>Bacillati</taxon>
        <taxon>Bacillota</taxon>
        <taxon>Clostridia</taxon>
        <taxon>Lachnospirales</taxon>
        <taxon>Lachnospiraceae</taxon>
        <taxon>Petralouisia</taxon>
    </lineage>
</organism>
<keyword evidence="2" id="KW-1185">Reference proteome</keyword>
<comment type="caution">
    <text evidence="1">The sequence shown here is derived from an EMBL/GenBank/DDBJ whole genome shotgun (WGS) entry which is preliminary data.</text>
</comment>